<evidence type="ECO:0000256" key="4">
    <source>
        <dbReference type="ARBA" id="ARBA00022968"/>
    </source>
</evidence>
<feature type="domain" description="Trichome birefringence-like N-terminal" evidence="8">
    <location>
        <begin position="185"/>
        <end position="238"/>
    </location>
</feature>
<dbReference type="Proteomes" id="UP000541444">
    <property type="component" value="Unassembled WGS sequence"/>
</dbReference>
<dbReference type="PANTHER" id="PTHR32285">
    <property type="entry name" value="PROTEIN TRICHOME BIREFRINGENCE-LIKE 9-RELATED"/>
    <property type="match status" value="1"/>
</dbReference>
<name>A0A7J7NPU0_9MAGN</name>
<dbReference type="GO" id="GO:0016020">
    <property type="term" value="C:membrane"/>
    <property type="evidence" value="ECO:0007669"/>
    <property type="project" value="UniProtKB-SubCell"/>
</dbReference>
<dbReference type="GO" id="GO:0005794">
    <property type="term" value="C:Golgi apparatus"/>
    <property type="evidence" value="ECO:0007669"/>
    <property type="project" value="TreeGrafter"/>
</dbReference>
<keyword evidence="4" id="KW-0735">Signal-anchor</keyword>
<comment type="similarity">
    <text evidence="2">Belongs to the PC-esterase family. TBL subfamily.</text>
</comment>
<evidence type="ECO:0000256" key="1">
    <source>
        <dbReference type="ARBA" id="ARBA00004167"/>
    </source>
</evidence>
<evidence type="ECO:0008006" key="11">
    <source>
        <dbReference type="Google" id="ProtNLM"/>
    </source>
</evidence>
<comment type="subcellular location">
    <subcellularLocation>
        <location evidence="1">Membrane</location>
        <topology evidence="1">Single-pass membrane protein</topology>
    </subcellularLocation>
</comment>
<gene>
    <name evidence="9" type="ORF">GIB67_013635</name>
</gene>
<evidence type="ECO:0000313" key="9">
    <source>
        <dbReference type="EMBL" id="KAF6169205.1"/>
    </source>
</evidence>
<dbReference type="Pfam" id="PF14416">
    <property type="entry name" value="PMR5N"/>
    <property type="match status" value="1"/>
</dbReference>
<reference evidence="9 10" key="1">
    <citation type="journal article" date="2020" name="IScience">
        <title>Genome Sequencing of the Endangered Kingdonia uniflora (Circaeasteraceae, Ranunculales) Reveals Potential Mechanisms of Evolutionary Specialization.</title>
        <authorList>
            <person name="Sun Y."/>
            <person name="Deng T."/>
            <person name="Zhang A."/>
            <person name="Moore M.J."/>
            <person name="Landis J.B."/>
            <person name="Lin N."/>
            <person name="Zhang H."/>
            <person name="Zhang X."/>
            <person name="Huang J."/>
            <person name="Zhang X."/>
            <person name="Sun H."/>
            <person name="Wang H."/>
        </authorList>
    </citation>
    <scope>NUCLEOTIDE SEQUENCE [LARGE SCALE GENOMIC DNA]</scope>
    <source>
        <strain evidence="9">TB1705</strain>
        <tissue evidence="9">Leaf</tissue>
    </source>
</reference>
<evidence type="ECO:0000256" key="3">
    <source>
        <dbReference type="ARBA" id="ARBA00022692"/>
    </source>
</evidence>
<dbReference type="GO" id="GO:0016413">
    <property type="term" value="F:O-acetyltransferase activity"/>
    <property type="evidence" value="ECO:0007669"/>
    <property type="project" value="InterPro"/>
</dbReference>
<keyword evidence="5" id="KW-1133">Transmembrane helix</keyword>
<keyword evidence="6" id="KW-0472">Membrane</keyword>
<dbReference type="OrthoDB" id="630188at2759"/>
<evidence type="ECO:0000259" key="8">
    <source>
        <dbReference type="Pfam" id="PF14416"/>
    </source>
</evidence>
<evidence type="ECO:0000259" key="7">
    <source>
        <dbReference type="Pfam" id="PF13839"/>
    </source>
</evidence>
<evidence type="ECO:0000256" key="6">
    <source>
        <dbReference type="ARBA" id="ARBA00023136"/>
    </source>
</evidence>
<dbReference type="InterPro" id="IPR025846">
    <property type="entry name" value="TBL_N"/>
</dbReference>
<feature type="domain" description="Trichome birefringence-like C-terminal" evidence="7">
    <location>
        <begin position="239"/>
        <end position="370"/>
    </location>
</feature>
<organism evidence="9 10">
    <name type="scientific">Kingdonia uniflora</name>
    <dbReference type="NCBI Taxonomy" id="39325"/>
    <lineage>
        <taxon>Eukaryota</taxon>
        <taxon>Viridiplantae</taxon>
        <taxon>Streptophyta</taxon>
        <taxon>Embryophyta</taxon>
        <taxon>Tracheophyta</taxon>
        <taxon>Spermatophyta</taxon>
        <taxon>Magnoliopsida</taxon>
        <taxon>Ranunculales</taxon>
        <taxon>Circaeasteraceae</taxon>
        <taxon>Kingdonia</taxon>
    </lineage>
</organism>
<protein>
    <recommendedName>
        <fullName evidence="11">Trichome birefringence-like N-terminal domain-containing protein</fullName>
    </recommendedName>
</protein>
<accession>A0A7J7NPU0</accession>
<dbReference type="EMBL" id="JACGCM010000669">
    <property type="protein sequence ID" value="KAF6169205.1"/>
    <property type="molecule type" value="Genomic_DNA"/>
</dbReference>
<evidence type="ECO:0000256" key="2">
    <source>
        <dbReference type="ARBA" id="ARBA00007727"/>
    </source>
</evidence>
<sequence>MAVVCITNLESKISEKHAYHVSITQAFVEMHLKSVLEVRRSLNHELLIRYDDPIEVMKFSIDFFGFLTELGRNKLIQDLCSQTESWSNNLIDEEFWVSNRDTFLQISLDVVLDTLLRESEELTMKLELDIVATVHDYADPGVVIITLTMDSKTTTNPSGTTPSKTDEGRDKICPICLDYYAEGKDCDYVYGKWVRDEMYAVESYSEDCLFLDPGFQCGLLGRKDDEYRKWRWQPHGCDLPRNQWVSLLCMLERSMNNASNSYEENGKSVQKDHKVNLSVRFHDYNLTVQYYRDTFLVLQDRRPKNYSEPVKGIIKVNTIHGYWKKWMRADVLVFNSGHWWQDNKIADFGLSFQEGETVNMTMDIREAYRRGGPWNVRGECNTSTAPQTDFTKLQPEPWYNQVIHETIQPIKVGNRSVLEILNITYLAEFRIDGHPSVYREPDVPNHEVQDCSHWCLPGVPDSWNELLYAHLFSKDY</sequence>
<dbReference type="InterPro" id="IPR029962">
    <property type="entry name" value="TBL"/>
</dbReference>
<dbReference type="AlphaFoldDB" id="A0A7J7NPU0"/>
<proteinExistence type="inferred from homology"/>
<dbReference type="PANTHER" id="PTHR32285:SF53">
    <property type="entry name" value="PROTEIN TRICHOME BIREFRINGENCE-LIKE 9"/>
    <property type="match status" value="1"/>
</dbReference>
<evidence type="ECO:0000313" key="10">
    <source>
        <dbReference type="Proteomes" id="UP000541444"/>
    </source>
</evidence>
<keyword evidence="10" id="KW-1185">Reference proteome</keyword>
<dbReference type="InterPro" id="IPR026057">
    <property type="entry name" value="TBL_C"/>
</dbReference>
<dbReference type="Pfam" id="PF13839">
    <property type="entry name" value="PC-Esterase"/>
    <property type="match status" value="1"/>
</dbReference>
<comment type="caution">
    <text evidence="9">The sequence shown here is derived from an EMBL/GenBank/DDBJ whole genome shotgun (WGS) entry which is preliminary data.</text>
</comment>
<evidence type="ECO:0000256" key="5">
    <source>
        <dbReference type="ARBA" id="ARBA00022989"/>
    </source>
</evidence>
<keyword evidence="3" id="KW-0812">Transmembrane</keyword>